<evidence type="ECO:0000313" key="5">
    <source>
        <dbReference type="Proteomes" id="UP000623967"/>
    </source>
</evidence>
<dbReference type="Proteomes" id="UP000623967">
    <property type="component" value="Unassembled WGS sequence"/>
</dbReference>
<dbReference type="PANTHER" id="PTHR10584">
    <property type="entry name" value="SUGAR KINASE"/>
    <property type="match status" value="1"/>
</dbReference>
<dbReference type="InterPro" id="IPR029056">
    <property type="entry name" value="Ribokinase-like"/>
</dbReference>
<keyword evidence="2" id="KW-0418">Kinase</keyword>
<dbReference type="Gene3D" id="3.40.1190.20">
    <property type="match status" value="1"/>
</dbReference>
<organism evidence="4 5">
    <name type="scientific">Neobacillus paridis</name>
    <dbReference type="NCBI Taxonomy" id="2803862"/>
    <lineage>
        <taxon>Bacteria</taxon>
        <taxon>Bacillati</taxon>
        <taxon>Bacillota</taxon>
        <taxon>Bacilli</taxon>
        <taxon>Bacillales</taxon>
        <taxon>Bacillaceae</taxon>
        <taxon>Neobacillus</taxon>
    </lineage>
</organism>
<dbReference type="Pfam" id="PF00294">
    <property type="entry name" value="PfkB"/>
    <property type="match status" value="1"/>
</dbReference>
<evidence type="ECO:0000259" key="3">
    <source>
        <dbReference type="Pfam" id="PF00294"/>
    </source>
</evidence>
<reference evidence="4 5" key="1">
    <citation type="submission" date="2021-01" db="EMBL/GenBank/DDBJ databases">
        <title>Genome public.</title>
        <authorList>
            <person name="Liu C."/>
            <person name="Sun Q."/>
        </authorList>
    </citation>
    <scope>NUCLEOTIDE SEQUENCE [LARGE SCALE GENOMIC DNA]</scope>
    <source>
        <strain evidence="4 5">YIM B02564</strain>
    </source>
</reference>
<dbReference type="EMBL" id="JAESWB010000365">
    <property type="protein sequence ID" value="MBL4954814.1"/>
    <property type="molecule type" value="Genomic_DNA"/>
</dbReference>
<name>A0ABS1TUU1_9BACI</name>
<accession>A0ABS1TUU1</accession>
<sequence>MASFKGIKIKSLEDAKTAGKILLEKGVKNIIITLAEKGALIITESGAIHVPGYKVNPVDSVAAGDSFNGALAVGISNGKPLHEVVRFTNAVGALTVTKEGAIPSLPNLKEVQEFMEQNKEYV</sequence>
<dbReference type="PROSITE" id="PS00584">
    <property type="entry name" value="PFKB_KINASES_2"/>
    <property type="match status" value="1"/>
</dbReference>
<dbReference type="InterPro" id="IPR002173">
    <property type="entry name" value="Carboh/pur_kinase_PfkB_CS"/>
</dbReference>
<dbReference type="SUPFAM" id="SSF53613">
    <property type="entry name" value="Ribokinase-like"/>
    <property type="match status" value="1"/>
</dbReference>
<comment type="caution">
    <text evidence="4">The sequence shown here is derived from an EMBL/GenBank/DDBJ whole genome shotgun (WGS) entry which is preliminary data.</text>
</comment>
<keyword evidence="5" id="KW-1185">Reference proteome</keyword>
<evidence type="ECO:0000256" key="1">
    <source>
        <dbReference type="ARBA" id="ARBA00022679"/>
    </source>
</evidence>
<gene>
    <name evidence="4" type="ORF">JK635_21885</name>
</gene>
<dbReference type="RefSeq" id="WP_202656053.1">
    <property type="nucleotide sequence ID" value="NZ_JAESWB010000365.1"/>
</dbReference>
<dbReference type="PANTHER" id="PTHR10584:SF166">
    <property type="entry name" value="RIBOKINASE"/>
    <property type="match status" value="1"/>
</dbReference>
<proteinExistence type="predicted"/>
<feature type="domain" description="Carbohydrate kinase PfkB" evidence="3">
    <location>
        <begin position="6"/>
        <end position="107"/>
    </location>
</feature>
<evidence type="ECO:0000313" key="4">
    <source>
        <dbReference type="EMBL" id="MBL4954814.1"/>
    </source>
</evidence>
<protein>
    <recommendedName>
        <fullName evidence="3">Carbohydrate kinase PfkB domain-containing protein</fullName>
    </recommendedName>
</protein>
<keyword evidence="1" id="KW-0808">Transferase</keyword>
<dbReference type="InterPro" id="IPR011611">
    <property type="entry name" value="PfkB_dom"/>
</dbReference>
<evidence type="ECO:0000256" key="2">
    <source>
        <dbReference type="ARBA" id="ARBA00022777"/>
    </source>
</evidence>